<accession>A0ABU2MKQ5</accession>
<dbReference type="Gene3D" id="2.60.40.1220">
    <property type="match status" value="1"/>
</dbReference>
<dbReference type="EMBL" id="JAVREL010000002">
    <property type="protein sequence ID" value="MDT0342061.1"/>
    <property type="molecule type" value="Genomic_DNA"/>
</dbReference>
<reference evidence="15" key="1">
    <citation type="submission" date="2023-07" db="EMBL/GenBank/DDBJ databases">
        <title>30 novel species of actinomycetes from the DSMZ collection.</title>
        <authorList>
            <person name="Nouioui I."/>
        </authorList>
    </citation>
    <scope>NUCLEOTIDE SEQUENCE [LARGE SCALE GENOMIC DNA]</scope>
    <source>
        <strain evidence="15">DSM 44938</strain>
    </source>
</reference>
<evidence type="ECO:0000256" key="8">
    <source>
        <dbReference type="ARBA" id="ARBA00023136"/>
    </source>
</evidence>
<name>A0ABU2MKQ5_9ACTN</name>
<evidence type="ECO:0000256" key="6">
    <source>
        <dbReference type="ARBA" id="ARBA00022989"/>
    </source>
</evidence>
<gene>
    <name evidence="14" type="ORF">RM590_05375</name>
</gene>
<comment type="caution">
    <text evidence="14">The sequence shown here is derived from an EMBL/GenBank/DDBJ whole genome shotgun (WGS) entry which is preliminary data.</text>
</comment>
<feature type="transmembrane region" description="Helical" evidence="10">
    <location>
        <begin position="323"/>
        <end position="345"/>
    </location>
</feature>
<feature type="transmembrane region" description="Helical" evidence="10">
    <location>
        <begin position="392"/>
        <end position="410"/>
    </location>
</feature>
<proteinExistence type="predicted"/>
<evidence type="ECO:0000256" key="2">
    <source>
        <dbReference type="ARBA" id="ARBA00022475"/>
    </source>
</evidence>
<feature type="transmembrane region" description="Helical" evidence="10">
    <location>
        <begin position="188"/>
        <end position="206"/>
    </location>
</feature>
<feature type="region of interest" description="Disordered" evidence="9">
    <location>
        <begin position="420"/>
        <end position="476"/>
    </location>
</feature>
<organism evidence="14 15">
    <name type="scientific">Streptomyces litchfieldiae</name>
    <dbReference type="NCBI Taxonomy" id="3075543"/>
    <lineage>
        <taxon>Bacteria</taxon>
        <taxon>Bacillati</taxon>
        <taxon>Actinomycetota</taxon>
        <taxon>Actinomycetes</taxon>
        <taxon>Kitasatosporales</taxon>
        <taxon>Streptomycetaceae</taxon>
        <taxon>Streptomyces</taxon>
    </lineage>
</organism>
<evidence type="ECO:0000256" key="5">
    <source>
        <dbReference type="ARBA" id="ARBA00022729"/>
    </source>
</evidence>
<dbReference type="Pfam" id="PF04234">
    <property type="entry name" value="CopC"/>
    <property type="match status" value="1"/>
</dbReference>
<dbReference type="InterPro" id="IPR014756">
    <property type="entry name" value="Ig_E-set"/>
</dbReference>
<keyword evidence="15" id="KW-1185">Reference proteome</keyword>
<feature type="domain" description="Copper resistance protein D" evidence="13">
    <location>
        <begin position="352"/>
        <end position="420"/>
    </location>
</feature>
<evidence type="ECO:0000256" key="4">
    <source>
        <dbReference type="ARBA" id="ARBA00022723"/>
    </source>
</evidence>
<feature type="domain" description="CopC" evidence="12">
    <location>
        <begin position="33"/>
        <end position="127"/>
    </location>
</feature>
<dbReference type="RefSeq" id="WP_311703191.1">
    <property type="nucleotide sequence ID" value="NZ_JAVREL010000002.1"/>
</dbReference>
<comment type="subcellular location">
    <subcellularLocation>
        <location evidence="1">Cell membrane</location>
        <topology evidence="1">Multi-pass membrane protein</topology>
    </subcellularLocation>
</comment>
<keyword evidence="7" id="KW-0186">Copper</keyword>
<keyword evidence="5 11" id="KW-0732">Signal</keyword>
<feature type="compositionally biased region" description="Acidic residues" evidence="9">
    <location>
        <begin position="432"/>
        <end position="443"/>
    </location>
</feature>
<dbReference type="PANTHER" id="PTHR34820:SF4">
    <property type="entry name" value="INNER MEMBRANE PROTEIN YEBZ"/>
    <property type="match status" value="1"/>
</dbReference>
<feature type="signal peptide" evidence="11">
    <location>
        <begin position="1"/>
        <end position="34"/>
    </location>
</feature>
<evidence type="ECO:0000256" key="3">
    <source>
        <dbReference type="ARBA" id="ARBA00022692"/>
    </source>
</evidence>
<evidence type="ECO:0000256" key="10">
    <source>
        <dbReference type="SAM" id="Phobius"/>
    </source>
</evidence>
<evidence type="ECO:0000256" key="7">
    <source>
        <dbReference type="ARBA" id="ARBA00023008"/>
    </source>
</evidence>
<sequence length="639" mass="66924">MTTTIPRSPATLLLLVAAALATLLLAASPAAAHAELTGSTPGDGEVVATAPDQVSLTFSESVSLADDAVRVLDPRGERADTGQLVDEGGNTHSLTLRPDLADGTYTVAWQAVSADSHPVAGAFTFSIGAPSETTVEVSTDTGDQGAVGLLYDIARYASYTGFLLLAGSAAFALRCWPDATGRRAVQRVTLTGWTTLTAATIALLLLRTPYTGSGELADALDLDGLGDVIDTRIGTALVTRLLLLAAAGLFIAVLFGPYARLRATPEGDPGADLDEDTASRVKDLAFGLALGGTILAIGTAATWSMSEHAATGRQTGLAIPADILHLLAVAAWLGGLTTLLVLLRTEPALPREAVRRFSAVALTSVTVLAATGLYQSWRQVGLSWSALTGTDYGRLLLLKVALVATLLLAARISRRWTGLLTDDPEPAKETETAEDPAPEPLTDDPERARQLARQRTAVAEARRRQARDADPRRSGLRRSVLTETAIAAVLLAVTTALTATTPARTADSETPAAATEDTAGPEISGNAQGTLSIPFDTGGEWGQGTAEVDVTPARTGSNTVQIRLFDTEGLPTGAVEIRVAFTLPAEELGPLRHEPLHVGVGHWTVTDVQLPRPGEWEMALTIRTSDIDQVTETTTLRVE</sequence>
<dbReference type="InterPro" id="IPR008457">
    <property type="entry name" value="Cu-R_CopD_dom"/>
</dbReference>
<evidence type="ECO:0000313" key="14">
    <source>
        <dbReference type="EMBL" id="MDT0342061.1"/>
    </source>
</evidence>
<evidence type="ECO:0000313" key="15">
    <source>
        <dbReference type="Proteomes" id="UP001183246"/>
    </source>
</evidence>
<feature type="compositionally biased region" description="Basic and acidic residues" evidence="9">
    <location>
        <begin position="460"/>
        <end position="473"/>
    </location>
</feature>
<keyword evidence="6 10" id="KW-1133">Transmembrane helix</keyword>
<feature type="transmembrane region" description="Helical" evidence="10">
    <location>
        <begin position="233"/>
        <end position="255"/>
    </location>
</feature>
<evidence type="ECO:0000256" key="9">
    <source>
        <dbReference type="SAM" id="MobiDB-lite"/>
    </source>
</evidence>
<dbReference type="SUPFAM" id="SSF81296">
    <property type="entry name" value="E set domains"/>
    <property type="match status" value="1"/>
</dbReference>
<evidence type="ECO:0000259" key="13">
    <source>
        <dbReference type="Pfam" id="PF05425"/>
    </source>
</evidence>
<dbReference type="Proteomes" id="UP001183246">
    <property type="component" value="Unassembled WGS sequence"/>
</dbReference>
<keyword evidence="8 10" id="KW-0472">Membrane</keyword>
<dbReference type="InterPro" id="IPR014755">
    <property type="entry name" value="Cu-Rt/internalin_Ig-like"/>
</dbReference>
<evidence type="ECO:0000256" key="1">
    <source>
        <dbReference type="ARBA" id="ARBA00004651"/>
    </source>
</evidence>
<dbReference type="PANTHER" id="PTHR34820">
    <property type="entry name" value="INNER MEMBRANE PROTEIN YEBZ"/>
    <property type="match status" value="1"/>
</dbReference>
<feature type="region of interest" description="Disordered" evidence="9">
    <location>
        <begin position="502"/>
        <end position="533"/>
    </location>
</feature>
<keyword evidence="2" id="KW-1003">Cell membrane</keyword>
<feature type="chain" id="PRO_5046667558" evidence="11">
    <location>
        <begin position="35"/>
        <end position="639"/>
    </location>
</feature>
<evidence type="ECO:0000256" key="11">
    <source>
        <dbReference type="SAM" id="SignalP"/>
    </source>
</evidence>
<evidence type="ECO:0000259" key="12">
    <source>
        <dbReference type="Pfam" id="PF04234"/>
    </source>
</evidence>
<keyword evidence="3 10" id="KW-0812">Transmembrane</keyword>
<keyword evidence="4" id="KW-0479">Metal-binding</keyword>
<feature type="transmembrane region" description="Helical" evidence="10">
    <location>
        <begin position="357"/>
        <end position="377"/>
    </location>
</feature>
<dbReference type="InterPro" id="IPR007348">
    <property type="entry name" value="CopC_dom"/>
</dbReference>
<dbReference type="InterPro" id="IPR032694">
    <property type="entry name" value="CopC/D"/>
</dbReference>
<dbReference type="Pfam" id="PF05425">
    <property type="entry name" value="CopD"/>
    <property type="match status" value="1"/>
</dbReference>
<protein>
    <submittedName>
        <fullName evidence="14">Copper resistance protein CopC</fullName>
    </submittedName>
</protein>
<feature type="transmembrane region" description="Helical" evidence="10">
    <location>
        <begin position="156"/>
        <end position="176"/>
    </location>
</feature>
<feature type="transmembrane region" description="Helical" evidence="10">
    <location>
        <begin position="284"/>
        <end position="303"/>
    </location>
</feature>